<keyword evidence="2" id="KW-1133">Transmembrane helix</keyword>
<accession>A0A6A6H7A8</accession>
<evidence type="ECO:0000256" key="1">
    <source>
        <dbReference type="SAM" id="MobiDB-lite"/>
    </source>
</evidence>
<evidence type="ECO:0000256" key="2">
    <source>
        <dbReference type="SAM" id="Phobius"/>
    </source>
</evidence>
<reference evidence="3" key="1">
    <citation type="journal article" date="2020" name="Stud. Mycol.">
        <title>101 Dothideomycetes genomes: a test case for predicting lifestyles and emergence of pathogens.</title>
        <authorList>
            <person name="Haridas S."/>
            <person name="Albert R."/>
            <person name="Binder M."/>
            <person name="Bloem J."/>
            <person name="Labutti K."/>
            <person name="Salamov A."/>
            <person name="Andreopoulos B."/>
            <person name="Baker S."/>
            <person name="Barry K."/>
            <person name="Bills G."/>
            <person name="Bluhm B."/>
            <person name="Cannon C."/>
            <person name="Castanera R."/>
            <person name="Culley D."/>
            <person name="Daum C."/>
            <person name="Ezra D."/>
            <person name="Gonzalez J."/>
            <person name="Henrissat B."/>
            <person name="Kuo A."/>
            <person name="Liang C."/>
            <person name="Lipzen A."/>
            <person name="Lutzoni F."/>
            <person name="Magnuson J."/>
            <person name="Mondo S."/>
            <person name="Nolan M."/>
            <person name="Ohm R."/>
            <person name="Pangilinan J."/>
            <person name="Park H.-J."/>
            <person name="Ramirez L."/>
            <person name="Alfaro M."/>
            <person name="Sun H."/>
            <person name="Tritt A."/>
            <person name="Yoshinaga Y."/>
            <person name="Zwiers L.-H."/>
            <person name="Turgeon B."/>
            <person name="Goodwin S."/>
            <person name="Spatafora J."/>
            <person name="Crous P."/>
            <person name="Grigoriev I."/>
        </authorList>
    </citation>
    <scope>NUCLEOTIDE SEQUENCE</scope>
    <source>
        <strain evidence="3">Tuck. ex Michener</strain>
    </source>
</reference>
<dbReference type="EMBL" id="ML991802">
    <property type="protein sequence ID" value="KAF2233994.1"/>
    <property type="molecule type" value="Genomic_DNA"/>
</dbReference>
<organism evidence="3 4">
    <name type="scientific">Viridothelium virens</name>
    <name type="common">Speckled blister lichen</name>
    <name type="synonym">Trypethelium virens</name>
    <dbReference type="NCBI Taxonomy" id="1048519"/>
    <lineage>
        <taxon>Eukaryota</taxon>
        <taxon>Fungi</taxon>
        <taxon>Dikarya</taxon>
        <taxon>Ascomycota</taxon>
        <taxon>Pezizomycotina</taxon>
        <taxon>Dothideomycetes</taxon>
        <taxon>Dothideomycetes incertae sedis</taxon>
        <taxon>Trypetheliales</taxon>
        <taxon>Trypetheliaceae</taxon>
        <taxon>Viridothelium</taxon>
    </lineage>
</organism>
<keyword evidence="2" id="KW-0812">Transmembrane</keyword>
<gene>
    <name evidence="3" type="ORF">EV356DRAFT_185724</name>
</gene>
<dbReference type="Proteomes" id="UP000800092">
    <property type="component" value="Unassembled WGS sequence"/>
</dbReference>
<dbReference type="AlphaFoldDB" id="A0A6A6H7A8"/>
<evidence type="ECO:0000313" key="3">
    <source>
        <dbReference type="EMBL" id="KAF2233994.1"/>
    </source>
</evidence>
<proteinExistence type="predicted"/>
<evidence type="ECO:0000313" key="4">
    <source>
        <dbReference type="Proteomes" id="UP000800092"/>
    </source>
</evidence>
<sequence>MEARHITPDDAPLDPGAPALPRFTSAPHNNASQSASRENVWMANAFVIALVAVFVTTLLVGIVLRVRRWIRWRRMQRYLHQHLEDGGDVDFVEDEEDKEGEDEEG</sequence>
<protein>
    <submittedName>
        <fullName evidence="3">Uncharacterized protein</fullName>
    </submittedName>
</protein>
<feature type="compositionally biased region" description="Polar residues" evidence="1">
    <location>
        <begin position="26"/>
        <end position="35"/>
    </location>
</feature>
<name>A0A6A6H7A8_VIRVR</name>
<keyword evidence="4" id="KW-1185">Reference proteome</keyword>
<feature type="transmembrane region" description="Helical" evidence="2">
    <location>
        <begin position="41"/>
        <end position="66"/>
    </location>
</feature>
<feature type="compositionally biased region" description="Low complexity" evidence="1">
    <location>
        <begin position="9"/>
        <end position="21"/>
    </location>
</feature>
<feature type="region of interest" description="Disordered" evidence="1">
    <location>
        <begin position="1"/>
        <end position="35"/>
    </location>
</feature>
<keyword evidence="2" id="KW-0472">Membrane</keyword>